<reference evidence="1" key="1">
    <citation type="submission" date="2020-05" db="EMBL/GenBank/DDBJ databases">
        <title>Large-scale comparative analyses of tick genomes elucidate their genetic diversity and vector capacities.</title>
        <authorList>
            <person name="Jia N."/>
            <person name="Wang J."/>
            <person name="Shi W."/>
            <person name="Du L."/>
            <person name="Sun Y."/>
            <person name="Zhan W."/>
            <person name="Jiang J."/>
            <person name="Wang Q."/>
            <person name="Zhang B."/>
            <person name="Ji P."/>
            <person name="Sakyi L.B."/>
            <person name="Cui X."/>
            <person name="Yuan T."/>
            <person name="Jiang B."/>
            <person name="Yang W."/>
            <person name="Lam T.T.-Y."/>
            <person name="Chang Q."/>
            <person name="Ding S."/>
            <person name="Wang X."/>
            <person name="Zhu J."/>
            <person name="Ruan X."/>
            <person name="Zhao L."/>
            <person name="Wei J."/>
            <person name="Que T."/>
            <person name="Du C."/>
            <person name="Cheng J."/>
            <person name="Dai P."/>
            <person name="Han X."/>
            <person name="Huang E."/>
            <person name="Gao Y."/>
            <person name="Liu J."/>
            <person name="Shao H."/>
            <person name="Ye R."/>
            <person name="Li L."/>
            <person name="Wei W."/>
            <person name="Wang X."/>
            <person name="Wang C."/>
            <person name="Yang T."/>
            <person name="Huo Q."/>
            <person name="Li W."/>
            <person name="Guo W."/>
            <person name="Chen H."/>
            <person name="Zhou L."/>
            <person name="Ni X."/>
            <person name="Tian J."/>
            <person name="Zhou Y."/>
            <person name="Sheng Y."/>
            <person name="Liu T."/>
            <person name="Pan Y."/>
            <person name="Xia L."/>
            <person name="Li J."/>
            <person name="Zhao F."/>
            <person name="Cao W."/>
        </authorList>
    </citation>
    <scope>NUCLEOTIDE SEQUENCE</scope>
    <source>
        <strain evidence="1">Hyas-2018</strain>
    </source>
</reference>
<evidence type="ECO:0000313" key="1">
    <source>
        <dbReference type="EMBL" id="KAH6922682.1"/>
    </source>
</evidence>
<comment type="caution">
    <text evidence="1">The sequence shown here is derived from an EMBL/GenBank/DDBJ whole genome shotgun (WGS) entry which is preliminary data.</text>
</comment>
<sequence length="281" mass="31430">MAHHVKQAKCWGFPSLPVRLWALLLLHLPNTPVHKVTSKTKGKNDVMYLLDILVQLAYFEADCLGSIVEQLTTYLNNLTQQASVPRTMKTWPTVVPFDCAPSFPWFALVGMIAEAGLPNVSAMWEAVLSVVTSRECTAAVKKAVQAPLDVLLLYRWARQALVTDANHPALPLIWQQFFFLYLQKCPDGSSAGPRLFQCSGFSPLMKKVKQRVTDLVDHFSRHCSGEEKGTLPKILCEKLLRVYRAFGLWLEDKQVLGSGINLASLPSQYCPEMLCASSPRQ</sequence>
<dbReference type="Proteomes" id="UP000821845">
    <property type="component" value="Chromosome 9"/>
</dbReference>
<organism evidence="1 2">
    <name type="scientific">Hyalomma asiaticum</name>
    <name type="common">Tick</name>
    <dbReference type="NCBI Taxonomy" id="266040"/>
    <lineage>
        <taxon>Eukaryota</taxon>
        <taxon>Metazoa</taxon>
        <taxon>Ecdysozoa</taxon>
        <taxon>Arthropoda</taxon>
        <taxon>Chelicerata</taxon>
        <taxon>Arachnida</taxon>
        <taxon>Acari</taxon>
        <taxon>Parasitiformes</taxon>
        <taxon>Ixodida</taxon>
        <taxon>Ixodoidea</taxon>
        <taxon>Ixodidae</taxon>
        <taxon>Hyalomminae</taxon>
        <taxon>Hyalomma</taxon>
    </lineage>
</organism>
<protein>
    <submittedName>
        <fullName evidence="1">Uncharacterized protein</fullName>
    </submittedName>
</protein>
<accession>A0ACB7RIK6</accession>
<proteinExistence type="predicted"/>
<keyword evidence="2" id="KW-1185">Reference proteome</keyword>
<name>A0ACB7RIK6_HYAAI</name>
<dbReference type="EMBL" id="CM023489">
    <property type="protein sequence ID" value="KAH6922682.1"/>
    <property type="molecule type" value="Genomic_DNA"/>
</dbReference>
<evidence type="ECO:0000313" key="2">
    <source>
        <dbReference type="Proteomes" id="UP000821845"/>
    </source>
</evidence>
<gene>
    <name evidence="1" type="ORF">HPB50_017634</name>
</gene>